<reference evidence="2" key="1">
    <citation type="journal article" date="2023" name="GigaByte">
        <title>Genome assembly of the bearded iris, Iris pallida Lam.</title>
        <authorList>
            <person name="Bruccoleri R.E."/>
            <person name="Oakeley E.J."/>
            <person name="Faust A.M.E."/>
            <person name="Altorfer M."/>
            <person name="Dessus-Babus S."/>
            <person name="Burckhardt D."/>
            <person name="Oertli M."/>
            <person name="Naumann U."/>
            <person name="Petersen F."/>
            <person name="Wong J."/>
        </authorList>
    </citation>
    <scope>NUCLEOTIDE SEQUENCE</scope>
    <source>
        <strain evidence="2">GSM-AAB239-AS_SAM_17_03QT</strain>
    </source>
</reference>
<gene>
    <name evidence="2" type="ORF">M6B38_272365</name>
</gene>
<protein>
    <submittedName>
        <fullName evidence="2">Uncharacterized protein</fullName>
    </submittedName>
</protein>
<reference evidence="2" key="2">
    <citation type="submission" date="2023-04" db="EMBL/GenBank/DDBJ databases">
        <authorList>
            <person name="Bruccoleri R.E."/>
            <person name="Oakeley E.J."/>
            <person name="Faust A.-M."/>
            <person name="Dessus-Babus S."/>
            <person name="Altorfer M."/>
            <person name="Burckhardt D."/>
            <person name="Oertli M."/>
            <person name="Naumann U."/>
            <person name="Petersen F."/>
            <person name="Wong J."/>
        </authorList>
    </citation>
    <scope>NUCLEOTIDE SEQUENCE</scope>
    <source>
        <strain evidence="2">GSM-AAB239-AS_SAM_17_03QT</strain>
        <tissue evidence="2">Leaf</tissue>
    </source>
</reference>
<keyword evidence="3" id="KW-1185">Reference proteome</keyword>
<sequence length="110" mass="11866">MAVSAGPPASWTRRARGEAGGGGHRCDLEDLGGVRFVAEDVSPAESRGVCCGDGAQQRLRRIRQGSLAKYMISRHQISCLGLLTSSNFKILLCCHPKVNPCCRCCFQSLQ</sequence>
<accession>A0AAX6I7E3</accession>
<feature type="region of interest" description="Disordered" evidence="1">
    <location>
        <begin position="1"/>
        <end position="23"/>
    </location>
</feature>
<comment type="caution">
    <text evidence="2">The sequence shown here is derived from an EMBL/GenBank/DDBJ whole genome shotgun (WGS) entry which is preliminary data.</text>
</comment>
<evidence type="ECO:0000313" key="2">
    <source>
        <dbReference type="EMBL" id="KAJ6848797.1"/>
    </source>
</evidence>
<evidence type="ECO:0000256" key="1">
    <source>
        <dbReference type="SAM" id="MobiDB-lite"/>
    </source>
</evidence>
<organism evidence="2 3">
    <name type="scientific">Iris pallida</name>
    <name type="common">Sweet iris</name>
    <dbReference type="NCBI Taxonomy" id="29817"/>
    <lineage>
        <taxon>Eukaryota</taxon>
        <taxon>Viridiplantae</taxon>
        <taxon>Streptophyta</taxon>
        <taxon>Embryophyta</taxon>
        <taxon>Tracheophyta</taxon>
        <taxon>Spermatophyta</taxon>
        <taxon>Magnoliopsida</taxon>
        <taxon>Liliopsida</taxon>
        <taxon>Asparagales</taxon>
        <taxon>Iridaceae</taxon>
        <taxon>Iridoideae</taxon>
        <taxon>Irideae</taxon>
        <taxon>Iris</taxon>
    </lineage>
</organism>
<evidence type="ECO:0000313" key="3">
    <source>
        <dbReference type="Proteomes" id="UP001140949"/>
    </source>
</evidence>
<dbReference type="Proteomes" id="UP001140949">
    <property type="component" value="Unassembled WGS sequence"/>
</dbReference>
<proteinExistence type="predicted"/>
<dbReference type="EMBL" id="JANAVB010004399">
    <property type="protein sequence ID" value="KAJ6848797.1"/>
    <property type="molecule type" value="Genomic_DNA"/>
</dbReference>
<name>A0AAX6I7E3_IRIPA</name>
<dbReference type="AlphaFoldDB" id="A0AAX6I7E3"/>